<dbReference type="OrthoDB" id="5241632at2"/>
<dbReference type="InterPro" id="IPR050239">
    <property type="entry name" value="Sigma-70_RNA_pol_init_factors"/>
</dbReference>
<evidence type="ECO:0000256" key="2">
    <source>
        <dbReference type="ARBA" id="ARBA00023015"/>
    </source>
</evidence>
<evidence type="ECO:0000256" key="4">
    <source>
        <dbReference type="ARBA" id="ARBA00023125"/>
    </source>
</evidence>
<dbReference type="GO" id="GO:0016987">
    <property type="term" value="F:sigma factor activity"/>
    <property type="evidence" value="ECO:0007669"/>
    <property type="project" value="UniProtKB-KW"/>
</dbReference>
<dbReference type="GO" id="GO:0003677">
    <property type="term" value="F:DNA binding"/>
    <property type="evidence" value="ECO:0007669"/>
    <property type="project" value="UniProtKB-KW"/>
</dbReference>
<dbReference type="InterPro" id="IPR013324">
    <property type="entry name" value="RNA_pol_sigma_r3/r4-like"/>
</dbReference>
<dbReference type="InterPro" id="IPR036388">
    <property type="entry name" value="WH-like_DNA-bd_sf"/>
</dbReference>
<evidence type="ECO:0000256" key="3">
    <source>
        <dbReference type="ARBA" id="ARBA00023082"/>
    </source>
</evidence>
<protein>
    <submittedName>
        <fullName evidence="7">RNA polymerase primary sigma factor</fullName>
    </submittedName>
</protein>
<dbReference type="Gene3D" id="1.10.601.10">
    <property type="entry name" value="RNA Polymerase Primary Sigma Factor"/>
    <property type="match status" value="1"/>
</dbReference>
<keyword evidence="3" id="KW-0731">Sigma factor</keyword>
<evidence type="ECO:0000256" key="1">
    <source>
        <dbReference type="ARBA" id="ARBA00007788"/>
    </source>
</evidence>
<dbReference type="PRINTS" id="PR00046">
    <property type="entry name" value="SIGMA70FCT"/>
</dbReference>
<feature type="domain" description="RNA polymerase sigma-70" evidence="6">
    <location>
        <begin position="83"/>
        <end position="96"/>
    </location>
</feature>
<dbReference type="Pfam" id="PF04539">
    <property type="entry name" value="Sigma70_r3"/>
    <property type="match status" value="1"/>
</dbReference>
<keyword evidence="2" id="KW-0805">Transcription regulation</keyword>
<dbReference type="AlphaFoldDB" id="A0A660LB67"/>
<dbReference type="PANTHER" id="PTHR30603">
    <property type="entry name" value="RNA POLYMERASE SIGMA FACTOR RPO"/>
    <property type="match status" value="1"/>
</dbReference>
<dbReference type="Proteomes" id="UP000278962">
    <property type="component" value="Unassembled WGS sequence"/>
</dbReference>
<dbReference type="PROSITE" id="PS00715">
    <property type="entry name" value="SIGMA70_1"/>
    <property type="match status" value="1"/>
</dbReference>
<evidence type="ECO:0000313" key="8">
    <source>
        <dbReference type="Proteomes" id="UP000278962"/>
    </source>
</evidence>
<dbReference type="Pfam" id="PF04545">
    <property type="entry name" value="Sigma70_r4"/>
    <property type="match status" value="1"/>
</dbReference>
<dbReference type="InterPro" id="IPR013325">
    <property type="entry name" value="RNA_pol_sigma_r2"/>
</dbReference>
<comment type="caution">
    <text evidence="7">The sequence shown here is derived from an EMBL/GenBank/DDBJ whole genome shotgun (WGS) entry which is preliminary data.</text>
</comment>
<keyword evidence="8" id="KW-1185">Reference proteome</keyword>
<dbReference type="PANTHER" id="PTHR30603:SF60">
    <property type="entry name" value="RNA POLYMERASE SIGMA FACTOR RPOD"/>
    <property type="match status" value="1"/>
</dbReference>
<name>A0A660LB67_9ACTN</name>
<accession>A0A660LB67</accession>
<organism evidence="7 8">
    <name type="scientific">Solirubrobacter pauli</name>
    <dbReference type="NCBI Taxonomy" id="166793"/>
    <lineage>
        <taxon>Bacteria</taxon>
        <taxon>Bacillati</taxon>
        <taxon>Actinomycetota</taxon>
        <taxon>Thermoleophilia</taxon>
        <taxon>Solirubrobacterales</taxon>
        <taxon>Solirubrobacteraceae</taxon>
        <taxon>Solirubrobacter</taxon>
    </lineage>
</organism>
<comment type="similarity">
    <text evidence="1">Belongs to the sigma-70 factor family.</text>
</comment>
<dbReference type="GO" id="GO:0006352">
    <property type="term" value="P:DNA-templated transcription initiation"/>
    <property type="evidence" value="ECO:0007669"/>
    <property type="project" value="InterPro"/>
</dbReference>
<dbReference type="EMBL" id="RBIL01000001">
    <property type="protein sequence ID" value="RKQ91150.1"/>
    <property type="molecule type" value="Genomic_DNA"/>
</dbReference>
<evidence type="ECO:0000256" key="5">
    <source>
        <dbReference type="ARBA" id="ARBA00023163"/>
    </source>
</evidence>
<dbReference type="InterPro" id="IPR007630">
    <property type="entry name" value="RNA_pol_sigma70_r4"/>
</dbReference>
<keyword evidence="4" id="KW-0238">DNA-binding</keyword>
<dbReference type="NCBIfam" id="TIGR02937">
    <property type="entry name" value="sigma70-ECF"/>
    <property type="match status" value="1"/>
</dbReference>
<keyword evidence="5" id="KW-0804">Transcription</keyword>
<dbReference type="Pfam" id="PF00140">
    <property type="entry name" value="Sigma70_r1_2"/>
    <property type="match status" value="1"/>
</dbReference>
<dbReference type="InterPro" id="IPR007627">
    <property type="entry name" value="RNA_pol_sigma70_r2"/>
</dbReference>
<dbReference type="InterPro" id="IPR009042">
    <property type="entry name" value="RNA_pol_sigma70_r1_2"/>
</dbReference>
<proteinExistence type="inferred from homology"/>
<dbReference type="Pfam" id="PF04542">
    <property type="entry name" value="Sigma70_r2"/>
    <property type="match status" value="1"/>
</dbReference>
<dbReference type="Gene3D" id="1.10.10.10">
    <property type="entry name" value="Winged helix-like DNA-binding domain superfamily/Winged helix DNA-binding domain"/>
    <property type="match status" value="2"/>
</dbReference>
<dbReference type="InterPro" id="IPR000943">
    <property type="entry name" value="RNA_pol_sigma70"/>
</dbReference>
<sequence length="290" mass="31637">MLPDMPTASPPTPDATLGDGLGIFLQRIARTRLLTPAEELELARRIERGDLDAKDRMIEANLRLVVHLAKRFQREDSGMTLLDLIQEGTIGLVRAVEKFDHRRGFRFSTYATLWIRQAIGRAMSEKGRTVRLPVHVGDRVRKLQAVERRLAMSLGATPTAVELADALEWTEQEVADVRRVAMAPVSLEAPVGDDGDAELGHLLADEGPTPEESAAVSRMHADLGTVLAGLGGLERRVLELRFGLGAEAPHTPGQAARVLGITPRRVRCAEDRALRHLRASPATGALRDAA</sequence>
<dbReference type="InterPro" id="IPR007624">
    <property type="entry name" value="RNA_pol_sigma70_r3"/>
</dbReference>
<gene>
    <name evidence="7" type="ORF">C8N24_0970</name>
</gene>
<dbReference type="InterPro" id="IPR014284">
    <property type="entry name" value="RNA_pol_sigma-70_dom"/>
</dbReference>
<evidence type="ECO:0000259" key="6">
    <source>
        <dbReference type="PROSITE" id="PS00715"/>
    </source>
</evidence>
<reference evidence="7 8" key="1">
    <citation type="submission" date="2018-10" db="EMBL/GenBank/DDBJ databases">
        <title>Genomic Encyclopedia of Archaeal and Bacterial Type Strains, Phase II (KMG-II): from individual species to whole genera.</title>
        <authorList>
            <person name="Goeker M."/>
        </authorList>
    </citation>
    <scope>NUCLEOTIDE SEQUENCE [LARGE SCALE GENOMIC DNA]</scope>
    <source>
        <strain evidence="7 8">DSM 14954</strain>
    </source>
</reference>
<dbReference type="SUPFAM" id="SSF88659">
    <property type="entry name" value="Sigma3 and sigma4 domains of RNA polymerase sigma factors"/>
    <property type="match status" value="2"/>
</dbReference>
<dbReference type="SUPFAM" id="SSF88946">
    <property type="entry name" value="Sigma2 domain of RNA polymerase sigma factors"/>
    <property type="match status" value="1"/>
</dbReference>
<evidence type="ECO:0000313" key="7">
    <source>
        <dbReference type="EMBL" id="RKQ91150.1"/>
    </source>
</evidence>